<dbReference type="SUPFAM" id="SSF50998">
    <property type="entry name" value="Quinoprotein alcohol dehydrogenase-like"/>
    <property type="match status" value="1"/>
</dbReference>
<keyword evidence="2" id="KW-1185">Reference proteome</keyword>
<accession>A0A7W9UYC3</accession>
<dbReference type="AlphaFoldDB" id="A0A7W9UYC3"/>
<dbReference type="Gene3D" id="2.130.10.10">
    <property type="entry name" value="YVTN repeat-like/Quinoprotein amine dehydrogenase"/>
    <property type="match status" value="1"/>
</dbReference>
<dbReference type="InterPro" id="IPR015943">
    <property type="entry name" value="WD40/YVTN_repeat-like_dom_sf"/>
</dbReference>
<organism evidence="1 2">
    <name type="scientific">Streptomyces zagrosensis</name>
    <dbReference type="NCBI Taxonomy" id="1042984"/>
    <lineage>
        <taxon>Bacteria</taxon>
        <taxon>Bacillati</taxon>
        <taxon>Actinomycetota</taxon>
        <taxon>Actinomycetes</taxon>
        <taxon>Kitasatosporales</taxon>
        <taxon>Streptomycetaceae</taxon>
        <taxon>Streptomyces</taxon>
    </lineage>
</organism>
<dbReference type="RefSeq" id="WP_184572016.1">
    <property type="nucleotide sequence ID" value="NZ_JACHJL010000005.1"/>
</dbReference>
<dbReference type="EMBL" id="JACHJL010000005">
    <property type="protein sequence ID" value="MBB5935507.1"/>
    <property type="molecule type" value="Genomic_DNA"/>
</dbReference>
<protein>
    <recommendedName>
        <fullName evidence="3">WD40 repeat domain-containing protein</fullName>
    </recommendedName>
</protein>
<comment type="caution">
    <text evidence="1">The sequence shown here is derived from an EMBL/GenBank/DDBJ whole genome shotgun (WGS) entry which is preliminary data.</text>
</comment>
<name>A0A7W9UYC3_9ACTN</name>
<evidence type="ECO:0008006" key="3">
    <source>
        <dbReference type="Google" id="ProtNLM"/>
    </source>
</evidence>
<proteinExistence type="predicted"/>
<dbReference type="Proteomes" id="UP000588098">
    <property type="component" value="Unassembled WGS sequence"/>
</dbReference>
<reference evidence="1 2" key="1">
    <citation type="submission" date="2020-08" db="EMBL/GenBank/DDBJ databases">
        <title>Genomic Encyclopedia of Type Strains, Phase III (KMG-III): the genomes of soil and plant-associated and newly described type strains.</title>
        <authorList>
            <person name="Whitman W."/>
        </authorList>
    </citation>
    <scope>NUCLEOTIDE SEQUENCE [LARGE SCALE GENOMIC DNA]</scope>
    <source>
        <strain evidence="1 2">CECT 8305</strain>
    </source>
</reference>
<evidence type="ECO:0000313" key="1">
    <source>
        <dbReference type="EMBL" id="MBB5935507.1"/>
    </source>
</evidence>
<dbReference type="InterPro" id="IPR011047">
    <property type="entry name" value="Quinoprotein_ADH-like_sf"/>
</dbReference>
<sequence length="341" mass="36002">MEHGQEVVISMRAPRSWFGAPAVVDPVACDGVCALPGSPYALVYGTGQEPRLWRAGAALPRRCAELVAHRATLLPSGQSGVPALLEVTGRDGTGRVRTRVSAPPDGCPGPWTAPAHAPAGMGALGLAQVTGRWVLLVGVARGTCAMWDPGTAELRALPEATAHTRPLLRTLVAGPPQRPLAVVATSAWQWEDDDEGGYTRELFYAVVYDLTTAEIAFRIDGLNVDALCAVGQTPQGWLIAAATEPLHTIRFFDALTGIAQETAIRHGDDLTALAVGSHRPGGHPVLVTGTEEGQVRAWDVRDGRARGAWQVDDYVNDLAVHPDMGLLVATDSGLRVLPPAP</sequence>
<evidence type="ECO:0000313" key="2">
    <source>
        <dbReference type="Proteomes" id="UP000588098"/>
    </source>
</evidence>
<gene>
    <name evidence="1" type="ORF">FHS42_002569</name>
</gene>